<gene>
    <name evidence="1" type="ORF">E2C01_069610</name>
</gene>
<name>A0A5B7HZU5_PORTR</name>
<accession>A0A5B7HZU5</accession>
<organism evidence="1 2">
    <name type="scientific">Portunus trituberculatus</name>
    <name type="common">Swimming crab</name>
    <name type="synonym">Neptunus trituberculatus</name>
    <dbReference type="NCBI Taxonomy" id="210409"/>
    <lineage>
        <taxon>Eukaryota</taxon>
        <taxon>Metazoa</taxon>
        <taxon>Ecdysozoa</taxon>
        <taxon>Arthropoda</taxon>
        <taxon>Crustacea</taxon>
        <taxon>Multicrustacea</taxon>
        <taxon>Malacostraca</taxon>
        <taxon>Eumalacostraca</taxon>
        <taxon>Eucarida</taxon>
        <taxon>Decapoda</taxon>
        <taxon>Pleocyemata</taxon>
        <taxon>Brachyura</taxon>
        <taxon>Eubrachyura</taxon>
        <taxon>Portunoidea</taxon>
        <taxon>Portunidae</taxon>
        <taxon>Portuninae</taxon>
        <taxon>Portunus</taxon>
    </lineage>
</organism>
<protein>
    <submittedName>
        <fullName evidence="1">Uncharacterized protein</fullName>
    </submittedName>
</protein>
<proteinExistence type="predicted"/>
<dbReference type="EMBL" id="VSRR010040632">
    <property type="protein sequence ID" value="MPC75226.1"/>
    <property type="molecule type" value="Genomic_DNA"/>
</dbReference>
<dbReference type="AlphaFoldDB" id="A0A5B7HZU5"/>
<reference evidence="1 2" key="1">
    <citation type="submission" date="2019-05" db="EMBL/GenBank/DDBJ databases">
        <title>Another draft genome of Portunus trituberculatus and its Hox gene families provides insights of decapod evolution.</title>
        <authorList>
            <person name="Jeong J.-H."/>
            <person name="Song I."/>
            <person name="Kim S."/>
            <person name="Choi T."/>
            <person name="Kim D."/>
            <person name="Ryu S."/>
            <person name="Kim W."/>
        </authorList>
    </citation>
    <scope>NUCLEOTIDE SEQUENCE [LARGE SCALE GENOMIC DNA]</scope>
    <source>
        <tissue evidence="1">Muscle</tissue>
    </source>
</reference>
<keyword evidence="2" id="KW-1185">Reference proteome</keyword>
<comment type="caution">
    <text evidence="1">The sequence shown here is derived from an EMBL/GenBank/DDBJ whole genome shotgun (WGS) entry which is preliminary data.</text>
</comment>
<evidence type="ECO:0000313" key="1">
    <source>
        <dbReference type="EMBL" id="MPC75226.1"/>
    </source>
</evidence>
<dbReference type="Proteomes" id="UP000324222">
    <property type="component" value="Unassembled WGS sequence"/>
</dbReference>
<sequence>MSPVGTITHLILVLQRKGEQPQVKRWSPLSSVVSPSVSSNQENRSVTVHLRGGRSGGPICPYRFSTVDIIAIS</sequence>
<evidence type="ECO:0000313" key="2">
    <source>
        <dbReference type="Proteomes" id="UP000324222"/>
    </source>
</evidence>